<evidence type="ECO:0000256" key="1">
    <source>
        <dbReference type="ARBA" id="ARBA00012417"/>
    </source>
</evidence>
<name>A0A1G5RWU4_PSEXY</name>
<accession>A0A1G5RWU4</accession>
<comment type="similarity">
    <text evidence="7">Belongs to the DNA polymerase HolA subunit family.</text>
</comment>
<proteinExistence type="inferred from homology"/>
<evidence type="ECO:0000313" key="12">
    <source>
        <dbReference type="Proteomes" id="UP000199428"/>
    </source>
</evidence>
<feature type="domain" description="DNA polymerase III delta subunit-like C-terminal" evidence="10">
    <location>
        <begin position="203"/>
        <end position="323"/>
    </location>
</feature>
<dbReference type="GO" id="GO:0006261">
    <property type="term" value="P:DNA-templated DNA replication"/>
    <property type="evidence" value="ECO:0007669"/>
    <property type="project" value="TreeGrafter"/>
</dbReference>
<dbReference type="PANTHER" id="PTHR34388">
    <property type="entry name" value="DNA POLYMERASE III SUBUNIT DELTA"/>
    <property type="match status" value="1"/>
</dbReference>
<evidence type="ECO:0000256" key="8">
    <source>
        <dbReference type="ARBA" id="ARBA00049244"/>
    </source>
</evidence>
<feature type="domain" description="DNA polymerase III delta N-terminal" evidence="9">
    <location>
        <begin position="17"/>
        <end position="123"/>
    </location>
</feature>
<dbReference type="PANTHER" id="PTHR34388:SF1">
    <property type="entry name" value="DNA POLYMERASE III SUBUNIT DELTA"/>
    <property type="match status" value="1"/>
</dbReference>
<dbReference type="Gene3D" id="3.40.50.300">
    <property type="entry name" value="P-loop containing nucleotide triphosphate hydrolases"/>
    <property type="match status" value="1"/>
</dbReference>
<evidence type="ECO:0000256" key="7">
    <source>
        <dbReference type="ARBA" id="ARBA00034754"/>
    </source>
</evidence>
<gene>
    <name evidence="11" type="ORF">SAMN02910350_01324</name>
</gene>
<dbReference type="SUPFAM" id="SSF48019">
    <property type="entry name" value="post-AAA+ oligomerization domain-like"/>
    <property type="match status" value="1"/>
</dbReference>
<organism evidence="11 12">
    <name type="scientific">Pseudobutyrivibrio xylanivorans</name>
    <dbReference type="NCBI Taxonomy" id="185007"/>
    <lineage>
        <taxon>Bacteria</taxon>
        <taxon>Bacillati</taxon>
        <taxon>Bacillota</taxon>
        <taxon>Clostridia</taxon>
        <taxon>Lachnospirales</taxon>
        <taxon>Lachnospiraceae</taxon>
        <taxon>Pseudobutyrivibrio</taxon>
    </lineage>
</organism>
<dbReference type="Gene3D" id="1.20.272.10">
    <property type="match status" value="1"/>
</dbReference>
<dbReference type="Gene3D" id="1.10.8.60">
    <property type="match status" value="1"/>
</dbReference>
<evidence type="ECO:0000256" key="6">
    <source>
        <dbReference type="ARBA" id="ARBA00022932"/>
    </source>
</evidence>
<keyword evidence="4" id="KW-0548">Nucleotidyltransferase</keyword>
<comment type="catalytic activity">
    <reaction evidence="8">
        <text>DNA(n) + a 2'-deoxyribonucleoside 5'-triphosphate = DNA(n+1) + diphosphate</text>
        <dbReference type="Rhea" id="RHEA:22508"/>
        <dbReference type="Rhea" id="RHEA-COMP:17339"/>
        <dbReference type="Rhea" id="RHEA-COMP:17340"/>
        <dbReference type="ChEBI" id="CHEBI:33019"/>
        <dbReference type="ChEBI" id="CHEBI:61560"/>
        <dbReference type="ChEBI" id="CHEBI:173112"/>
        <dbReference type="EC" id="2.7.7.7"/>
    </reaction>
</comment>
<evidence type="ECO:0000256" key="2">
    <source>
        <dbReference type="ARBA" id="ARBA00017703"/>
    </source>
</evidence>
<dbReference type="GO" id="GO:0003677">
    <property type="term" value="F:DNA binding"/>
    <property type="evidence" value="ECO:0007669"/>
    <property type="project" value="InterPro"/>
</dbReference>
<dbReference type="SUPFAM" id="SSF52540">
    <property type="entry name" value="P-loop containing nucleoside triphosphate hydrolases"/>
    <property type="match status" value="1"/>
</dbReference>
<dbReference type="Pfam" id="PF21694">
    <property type="entry name" value="DNA_pol3_delta_C"/>
    <property type="match status" value="1"/>
</dbReference>
<evidence type="ECO:0000256" key="4">
    <source>
        <dbReference type="ARBA" id="ARBA00022695"/>
    </source>
</evidence>
<evidence type="ECO:0000259" key="10">
    <source>
        <dbReference type="Pfam" id="PF21694"/>
    </source>
</evidence>
<evidence type="ECO:0000259" key="9">
    <source>
        <dbReference type="Pfam" id="PF06144"/>
    </source>
</evidence>
<dbReference type="GO" id="GO:0009360">
    <property type="term" value="C:DNA polymerase III complex"/>
    <property type="evidence" value="ECO:0007669"/>
    <property type="project" value="InterPro"/>
</dbReference>
<dbReference type="InterPro" id="IPR008921">
    <property type="entry name" value="DNA_pol3_clamp-load_cplx_C"/>
</dbReference>
<keyword evidence="3" id="KW-0808">Transferase</keyword>
<dbReference type="AlphaFoldDB" id="A0A1G5RWU4"/>
<dbReference type="EMBL" id="FMWK01000005">
    <property type="protein sequence ID" value="SCZ78513.1"/>
    <property type="molecule type" value="Genomic_DNA"/>
</dbReference>
<dbReference type="InterPro" id="IPR027417">
    <property type="entry name" value="P-loop_NTPase"/>
</dbReference>
<dbReference type="GO" id="GO:0003887">
    <property type="term" value="F:DNA-directed DNA polymerase activity"/>
    <property type="evidence" value="ECO:0007669"/>
    <property type="project" value="UniProtKB-KW"/>
</dbReference>
<dbReference type="RefSeq" id="WP_090162211.1">
    <property type="nucleotide sequence ID" value="NZ_FMWK01000005.1"/>
</dbReference>
<keyword evidence="5" id="KW-0235">DNA replication</keyword>
<dbReference type="InterPro" id="IPR005790">
    <property type="entry name" value="DNA_polIII_delta"/>
</dbReference>
<dbReference type="NCBIfam" id="TIGR01128">
    <property type="entry name" value="holA"/>
    <property type="match status" value="1"/>
</dbReference>
<dbReference type="InterPro" id="IPR010372">
    <property type="entry name" value="DNA_pol3_delta_N"/>
</dbReference>
<reference evidence="11 12" key="1">
    <citation type="submission" date="2016-10" db="EMBL/GenBank/DDBJ databases">
        <authorList>
            <person name="de Groot N.N."/>
        </authorList>
    </citation>
    <scope>NUCLEOTIDE SEQUENCE [LARGE SCALE GENOMIC DNA]</scope>
    <source>
        <strain evidence="11 12">DSM 10317</strain>
    </source>
</reference>
<dbReference type="InterPro" id="IPR048466">
    <property type="entry name" value="DNA_pol3_delta-like_C"/>
</dbReference>
<dbReference type="Pfam" id="PF06144">
    <property type="entry name" value="DNA_pol3_delta"/>
    <property type="match status" value="1"/>
</dbReference>
<evidence type="ECO:0000256" key="3">
    <source>
        <dbReference type="ARBA" id="ARBA00022679"/>
    </source>
</evidence>
<evidence type="ECO:0000313" key="11">
    <source>
        <dbReference type="EMBL" id="SCZ78513.1"/>
    </source>
</evidence>
<keyword evidence="6" id="KW-0239">DNA-directed DNA polymerase</keyword>
<evidence type="ECO:0000256" key="5">
    <source>
        <dbReference type="ARBA" id="ARBA00022705"/>
    </source>
</evidence>
<protein>
    <recommendedName>
        <fullName evidence="2">DNA polymerase III subunit delta</fullName>
        <ecNumber evidence="1">2.7.7.7</ecNumber>
    </recommendedName>
</protein>
<dbReference type="Proteomes" id="UP000199428">
    <property type="component" value="Unassembled WGS sequence"/>
</dbReference>
<dbReference type="EC" id="2.7.7.7" evidence="1"/>
<sequence>MRRIDEDIANGQFQNIYLLYGEEEYLKLQYKNKLISALVNEGDNMNFSKYTDSGINVNQVIDQAETMPFFADHRVILIENSGFGKKMPDELGSYLSTIPDFTVFIFVEPTADKRGKLYKAAKAAGRDIEIYMPNETVLAKWVGGMLKESGKQMKKDAWEQFRDMTDSSMDNMKREMDKLITYVGDNPQITVEDVKAICIPQIETKIFDMINSIATKDLPKTMDLYQDMLSAKEPPMRILYMIVRQFRQLSVIRELKELGDNTATISRKIGMQDYIVRKNEALIRNLGSKEIKSLLKDAATFEQQVKTGLLDENLAVEMIIMKYAGK</sequence>